<sequence>MGENSLVKNQFHTTSEILASSSQKTTNTVNLFFAHIVEILKMKMGEKGMNNLEKTGSYTKGDRVDAEIGNKKTDSQGSAVCGAKMDAAQAYAHIPQLLKKVIDDGDVEAWQSIVKRIDYIYQHVDYSLVSLDKETDFIQTVKSEVQSGKKLLFKPNLVGPQVIDHITHGEGLGAPICTDWSVIAALMRWFHDELDIDYHQMALGEASTSSLLMATIGSQYAGRTITSEAIFEGRSGDFYGGWGFYFVRQYLKEHHPASHTDDPLNGYEDSVVGNYFPPGKAGNRLMIYDLNKLKDPTRGRTVPVPEGANYSEITLHKLIIGGDPENAEDLTFYPGCVLINVPKMKIHAQDLLTNAIKNLGIGLYPTQCPSSTDPENKSWKYAMPSSDTPSYKGKLPHMPWVVEIDEKTSLPKKDEKGEYILTKTRGMPGTQADVIRAVQEEGVFMVHISDSIDMINLNHNPEGIAVRIPEGYIWSSLDCVALDQLCANYCFKTIPMKQGMELKEKNNWNTEFVHQVPVATIEGKNIVTIEGLDSPLFRYNLYNYGEKRGMGQQHYYVTGWDSVTGTPLASLDGHLGRIENTRFIELITGNMYYNPSCMLWDMQKTLLSYAEAHDKLTGSSIYQDFMEGFDENGDGVIDYDETGTKGFDTHLFLIMSDALDIQLRGNYGMLKGNFYNAVNTGKHSNKKWNPDGHDFAREITLMSIANHAYEMSKNETMNPDPFVSGMEWGQGRWPSWEFAKWAMYSSMLYGAPSPEQVSINSLYGLAFCYADKTENNGKYTGSVDQMKSDPQALHSYFLALDTGADPLSFTFYVPSGYGTLENLNIPNVEETSDPEKILTAEFNHGKEKW</sequence>
<dbReference type="EMBL" id="CP006933">
    <property type="protein sequence ID" value="AIS31349.1"/>
    <property type="molecule type" value="Genomic_DNA"/>
</dbReference>
<keyword evidence="5" id="KW-1185">Reference proteome</keyword>
<dbReference type="Proteomes" id="UP000029661">
    <property type="component" value="Chromosome"/>
</dbReference>
<dbReference type="InterPro" id="IPR007160">
    <property type="entry name" value="DUF362"/>
</dbReference>
<dbReference type="AlphaFoldDB" id="A0A089ZUV6"/>
<accession>A0A089ZUV6</accession>
<reference evidence="2" key="1">
    <citation type="submission" date="2013-12" db="EMBL/GenBank/DDBJ databases">
        <title>The complete genome sequence of Methanobacterium sp. BRM9.</title>
        <authorList>
            <consortium name="Pastoral Greenhouse Gas Research Consortium"/>
            <person name="Kelly W.J."/>
            <person name="Leahy S.C."/>
            <person name="Perry R."/>
            <person name="Li D."/>
            <person name="Altermann E."/>
            <person name="Lambie S.C."/>
            <person name="Attwood G.T."/>
        </authorList>
    </citation>
    <scope>NUCLEOTIDE SEQUENCE [LARGE SCALE GENOMIC DNA]</scope>
    <source>
        <strain evidence="2">BRM9</strain>
    </source>
</reference>
<evidence type="ECO:0000313" key="4">
    <source>
        <dbReference type="Proteomes" id="UP000029661"/>
    </source>
</evidence>
<reference evidence="3" key="2">
    <citation type="submission" date="2014-09" db="EMBL/GenBank/DDBJ databases">
        <authorList>
            <person name="Bishop-Lilly K.A."/>
            <person name="Broomall S.M."/>
            <person name="Chain P.S."/>
            <person name="Chertkov O."/>
            <person name="Coyne S.R."/>
            <person name="Daligault H.E."/>
            <person name="Davenport K.W."/>
            <person name="Erkkila T."/>
            <person name="Frey K.G."/>
            <person name="Gibbons H.S."/>
            <person name="Gu W."/>
            <person name="Jaissle J."/>
            <person name="Johnson S.L."/>
            <person name="Koroleva G.I."/>
            <person name="Ladner J.T."/>
            <person name="Lo C.-C."/>
            <person name="Minogue T.D."/>
            <person name="Munk C."/>
            <person name="Palacios G.F."/>
            <person name="Redden C.L."/>
            <person name="Rosenzweig C.N."/>
            <person name="Scholz M.B."/>
            <person name="Teshima H."/>
            <person name="Xu Y."/>
        </authorList>
    </citation>
    <scope>NUCLEOTIDE SEQUENCE</scope>
    <source>
        <strain evidence="3">Mb9</strain>
    </source>
</reference>
<dbReference type="Proteomes" id="UP000062768">
    <property type="component" value="Chromosome I"/>
</dbReference>
<feature type="domain" description="DUF362" evidence="1">
    <location>
        <begin position="337"/>
        <end position="487"/>
    </location>
</feature>
<dbReference type="KEGG" id="mfc:BRM9_0526"/>
<protein>
    <recommendedName>
        <fullName evidence="1">DUF362 domain-containing protein</fullName>
    </recommendedName>
</protein>
<evidence type="ECO:0000313" key="5">
    <source>
        <dbReference type="Proteomes" id="UP000062768"/>
    </source>
</evidence>
<gene>
    <name evidence="2" type="ORF">BRM9_0526</name>
    <name evidence="3" type="ORF">MB9_1564</name>
</gene>
<dbReference type="PATRIC" id="fig|2162.10.peg.1632"/>
<evidence type="ECO:0000313" key="3">
    <source>
        <dbReference type="EMBL" id="CEL25199.1"/>
    </source>
</evidence>
<evidence type="ECO:0000259" key="1">
    <source>
        <dbReference type="Pfam" id="PF04015"/>
    </source>
</evidence>
<evidence type="ECO:0000313" key="2">
    <source>
        <dbReference type="EMBL" id="AIS31349.1"/>
    </source>
</evidence>
<dbReference type="Pfam" id="PF04015">
    <property type="entry name" value="DUF362"/>
    <property type="match status" value="1"/>
</dbReference>
<proteinExistence type="predicted"/>
<organism evidence="2 4">
    <name type="scientific">Methanobacterium formicicum</name>
    <dbReference type="NCBI Taxonomy" id="2162"/>
    <lineage>
        <taxon>Archaea</taxon>
        <taxon>Methanobacteriati</taxon>
        <taxon>Methanobacteriota</taxon>
        <taxon>Methanomada group</taxon>
        <taxon>Methanobacteria</taxon>
        <taxon>Methanobacteriales</taxon>
        <taxon>Methanobacteriaceae</taxon>
        <taxon>Methanobacterium</taxon>
    </lineage>
</organism>
<name>A0A089ZUV6_METFO</name>
<dbReference type="EMBL" id="LN734822">
    <property type="protein sequence ID" value="CEL25199.1"/>
    <property type="molecule type" value="Genomic_DNA"/>
</dbReference>